<evidence type="ECO:0000313" key="1">
    <source>
        <dbReference type="EMBL" id="THG54904.1"/>
    </source>
</evidence>
<name>A0AC61S886_9BACT</name>
<sequence>MKKAKRESQQTPAQTGKQGLYRLVEQAQKLYKAEVSTRQKNYRRYALDFIHSTQYHDATDAWSRNEHQKNHCTIADLLTEHENLVRKYFAGETLDRNGISDLLDEFYSFDLPPIPPETAPESQTRQDSPTSKNTIEYILDSNTLGLIVRLANEANLFKEELQPEDVISRFASNTLQPVTSVNNTRLVLLLDRLASNGIISYTWQSVIAKKMLVISSSGKKYLDQHDMSSTLNRIKDTSPGVQEKMFFAMIDKYIARIKSKEM</sequence>
<reference evidence="1" key="1">
    <citation type="submission" date="2019-04" db="EMBL/GenBank/DDBJ databases">
        <title>Microbes associate with the intestines of laboratory mice.</title>
        <authorList>
            <person name="Navarre W."/>
            <person name="Wong E."/>
            <person name="Huang K.C."/>
            <person name="Tropini C."/>
            <person name="Ng K."/>
            <person name="Yu B."/>
        </authorList>
    </citation>
    <scope>NUCLEOTIDE SEQUENCE</scope>
    <source>
        <strain evidence="1">NM86_A22</strain>
    </source>
</reference>
<dbReference type="EMBL" id="SSTG01000008">
    <property type="protein sequence ID" value="THG54904.1"/>
    <property type="molecule type" value="Genomic_DNA"/>
</dbReference>
<dbReference type="Proteomes" id="UP000305401">
    <property type="component" value="Unassembled WGS sequence"/>
</dbReference>
<comment type="caution">
    <text evidence="1">The sequence shown here is derived from an EMBL/GenBank/DDBJ whole genome shotgun (WGS) entry which is preliminary data.</text>
</comment>
<evidence type="ECO:0000313" key="2">
    <source>
        <dbReference type="Proteomes" id="UP000305401"/>
    </source>
</evidence>
<gene>
    <name evidence="1" type="ORF">E5990_01590</name>
</gene>
<proteinExistence type="predicted"/>
<protein>
    <submittedName>
        <fullName evidence="1">Uncharacterized protein</fullName>
    </submittedName>
</protein>
<organism evidence="1 2">
    <name type="scientific">Muribaculum caecicola</name>
    <dbReference type="NCBI Taxonomy" id="3038144"/>
    <lineage>
        <taxon>Bacteria</taxon>
        <taxon>Pseudomonadati</taxon>
        <taxon>Bacteroidota</taxon>
        <taxon>Bacteroidia</taxon>
        <taxon>Bacteroidales</taxon>
        <taxon>Muribaculaceae</taxon>
        <taxon>Muribaculum</taxon>
    </lineage>
</organism>
<accession>A0AC61S886</accession>
<keyword evidence="2" id="KW-1185">Reference proteome</keyword>